<proteinExistence type="inferred from homology"/>
<protein>
    <recommendedName>
        <fullName evidence="3">Thioredoxin domain-containing protein</fullName>
    </recommendedName>
</protein>
<evidence type="ECO:0000313" key="5">
    <source>
        <dbReference type="Proteomes" id="UP000730481"/>
    </source>
</evidence>
<comment type="similarity">
    <text evidence="1">Belongs to the thioredoxin family.</text>
</comment>
<dbReference type="OrthoDB" id="10263751at2759"/>
<reference evidence="4" key="2">
    <citation type="submission" date="2020-02" db="EMBL/GenBank/DDBJ databases">
        <title>Identification and distribution of gene clusters putatively required for synthesis of sphingolipid metabolism inhibitors in phylogenetically diverse species of the filamentous fungus Fusarium.</title>
        <authorList>
            <person name="Kim H.-S."/>
            <person name="Busman M."/>
            <person name="Brown D.W."/>
            <person name="Divon H."/>
            <person name="Uhlig S."/>
            <person name="Proctor R.H."/>
        </authorList>
    </citation>
    <scope>NUCLEOTIDE SEQUENCE</scope>
    <source>
        <strain evidence="4">NRRL 25174</strain>
    </source>
</reference>
<keyword evidence="2" id="KW-1015">Disulfide bond</keyword>
<dbReference type="Gene3D" id="3.40.30.10">
    <property type="entry name" value="Glutaredoxin"/>
    <property type="match status" value="1"/>
</dbReference>
<feature type="domain" description="Thioredoxin" evidence="3">
    <location>
        <begin position="1"/>
        <end position="113"/>
    </location>
</feature>
<dbReference type="Proteomes" id="UP000730481">
    <property type="component" value="Unassembled WGS sequence"/>
</dbReference>
<dbReference type="SUPFAM" id="SSF52833">
    <property type="entry name" value="Thioredoxin-like"/>
    <property type="match status" value="1"/>
</dbReference>
<organism evidence="4 5">
    <name type="scientific">Fusarium beomiforme</name>
    <dbReference type="NCBI Taxonomy" id="44412"/>
    <lineage>
        <taxon>Eukaryota</taxon>
        <taxon>Fungi</taxon>
        <taxon>Dikarya</taxon>
        <taxon>Ascomycota</taxon>
        <taxon>Pezizomycotina</taxon>
        <taxon>Sordariomycetes</taxon>
        <taxon>Hypocreomycetidae</taxon>
        <taxon>Hypocreales</taxon>
        <taxon>Nectriaceae</taxon>
        <taxon>Fusarium</taxon>
        <taxon>Fusarium burgessii species complex</taxon>
    </lineage>
</organism>
<evidence type="ECO:0000256" key="1">
    <source>
        <dbReference type="ARBA" id="ARBA00008987"/>
    </source>
</evidence>
<dbReference type="AlphaFoldDB" id="A0A9P5ANQ4"/>
<name>A0A9P5ANQ4_9HYPO</name>
<gene>
    <name evidence="4" type="ORF">FBEOM_4011</name>
</gene>
<evidence type="ECO:0000259" key="3">
    <source>
        <dbReference type="PROSITE" id="PS51352"/>
    </source>
</evidence>
<comment type="caution">
    <text evidence="4">The sequence shown here is derived from an EMBL/GenBank/DDBJ whole genome shotgun (WGS) entry which is preliminary data.</text>
</comment>
<evidence type="ECO:0000313" key="4">
    <source>
        <dbReference type="EMBL" id="KAF4342080.1"/>
    </source>
</evidence>
<dbReference type="CDD" id="cd02947">
    <property type="entry name" value="TRX_family"/>
    <property type="match status" value="1"/>
</dbReference>
<evidence type="ECO:0000256" key="2">
    <source>
        <dbReference type="ARBA" id="ARBA00023157"/>
    </source>
</evidence>
<keyword evidence="5" id="KW-1185">Reference proteome</keyword>
<dbReference type="InterPro" id="IPR036249">
    <property type="entry name" value="Thioredoxin-like_sf"/>
</dbReference>
<dbReference type="PANTHER" id="PTHR46115">
    <property type="entry name" value="THIOREDOXIN-LIKE PROTEIN 1"/>
    <property type="match status" value="1"/>
</dbReference>
<accession>A0A9P5ANQ4</accession>
<reference evidence="4" key="1">
    <citation type="journal article" date="2017" name="Mycologia">
        <title>Fusarium algeriense, sp. nov., a novel toxigenic crown rot pathogen of durum wheat from Algeria is nested in the Fusarium burgessii species complex.</title>
        <authorList>
            <person name="Laraba I."/>
            <person name="Keddad A."/>
            <person name="Boureghda H."/>
            <person name="Abdallah N."/>
            <person name="Vaughan M.M."/>
            <person name="Proctor R.H."/>
            <person name="Busman M."/>
            <person name="O'Donnell K."/>
        </authorList>
    </citation>
    <scope>NUCLEOTIDE SEQUENCE</scope>
    <source>
        <strain evidence="4">NRRL 25174</strain>
    </source>
</reference>
<sequence length="115" mass="13072">MTVTEIKSKDGYQQLIKNYKLVIINAYVSWAGPSITISPHFEKLSNQMPYNPKKLVFAKLNIDELPDLADEIGVQSVPTFFVYRDGVKKETILMPSPERLKKMVIACIDQANEPE</sequence>
<dbReference type="InterPro" id="IPR013766">
    <property type="entry name" value="Thioredoxin_domain"/>
</dbReference>
<dbReference type="PROSITE" id="PS51352">
    <property type="entry name" value="THIOREDOXIN_2"/>
    <property type="match status" value="1"/>
</dbReference>
<dbReference type="EMBL" id="PVQB02000163">
    <property type="protein sequence ID" value="KAF4342080.1"/>
    <property type="molecule type" value="Genomic_DNA"/>
</dbReference>
<dbReference type="Pfam" id="PF00085">
    <property type="entry name" value="Thioredoxin"/>
    <property type="match status" value="1"/>
</dbReference>